<keyword evidence="10 13" id="KW-0472">Membrane</keyword>
<evidence type="ECO:0000256" key="6">
    <source>
        <dbReference type="ARBA" id="ARBA00022837"/>
    </source>
</evidence>
<evidence type="ECO:0000259" key="14">
    <source>
        <dbReference type="Pfam" id="PF00520"/>
    </source>
</evidence>
<feature type="domain" description="Ion transport" evidence="14">
    <location>
        <begin position="2"/>
        <end position="182"/>
    </location>
</feature>
<evidence type="ECO:0000256" key="7">
    <source>
        <dbReference type="ARBA" id="ARBA00022882"/>
    </source>
</evidence>
<sequence length="275" mass="29525">MIADVGLLLLLYLVVFGVVGVQLYAGRLDGRCAQPDFSDAVTDAAGLVTGVRYVVDSSRSGEVCAGPSALHTTWYNSSSRRLHADSPHPPSGMTCPPASSEAPWGYFCSPTVGGMRNFDTILAAWLAVFQSLTATDWAFIMYDCQDALSWWVWPLHFAMVILGALFLVNLALAVLYLFFSKERAAPALALVWYGMPAAVAQATSWANYAFTAYFVAELASKLCGLGLRAYVQDGMNVFDALVTVAGAVDVALELSPAAGALGSYLLVLRAFRLLR</sequence>
<dbReference type="PANTHER" id="PTHR45628:SF7">
    <property type="entry name" value="VOLTAGE-DEPENDENT CALCIUM CHANNEL TYPE A SUBUNIT ALPHA-1"/>
    <property type="match status" value="1"/>
</dbReference>
<reference evidence="15 16" key="1">
    <citation type="submission" date="2020-02" db="EMBL/GenBank/DDBJ databases">
        <title>Draft genome sequence of Haematococcus lacustris strain NIES-144.</title>
        <authorList>
            <person name="Morimoto D."/>
            <person name="Nakagawa S."/>
            <person name="Yoshida T."/>
            <person name="Sawayama S."/>
        </authorList>
    </citation>
    <scope>NUCLEOTIDE SEQUENCE [LARGE SCALE GENOMIC DNA]</scope>
    <source>
        <strain evidence="15 16">NIES-144</strain>
    </source>
</reference>
<feature type="non-terminal residue" evidence="15">
    <location>
        <position position="1"/>
    </location>
</feature>
<keyword evidence="3" id="KW-0109">Calcium transport</keyword>
<evidence type="ECO:0000256" key="10">
    <source>
        <dbReference type="ARBA" id="ARBA00023136"/>
    </source>
</evidence>
<protein>
    <recommendedName>
        <fullName evidence="14">Ion transport domain-containing protein</fullName>
    </recommendedName>
</protein>
<dbReference type="Pfam" id="PF00520">
    <property type="entry name" value="Ion_trans"/>
    <property type="match status" value="2"/>
</dbReference>
<dbReference type="Proteomes" id="UP000485058">
    <property type="component" value="Unassembled WGS sequence"/>
</dbReference>
<keyword evidence="11" id="KW-0325">Glycoprotein</keyword>
<comment type="caution">
    <text evidence="15">The sequence shown here is derived from an EMBL/GenBank/DDBJ whole genome shotgun (WGS) entry which is preliminary data.</text>
</comment>
<evidence type="ECO:0000256" key="9">
    <source>
        <dbReference type="ARBA" id="ARBA00023065"/>
    </source>
</evidence>
<evidence type="ECO:0000256" key="1">
    <source>
        <dbReference type="ARBA" id="ARBA00004141"/>
    </source>
</evidence>
<keyword evidence="12" id="KW-0407">Ion channel</keyword>
<keyword evidence="8 13" id="KW-1133">Transmembrane helix</keyword>
<dbReference type="EMBL" id="BLLF01000397">
    <property type="protein sequence ID" value="GFH11379.1"/>
    <property type="molecule type" value="Genomic_DNA"/>
</dbReference>
<comment type="subcellular location">
    <subcellularLocation>
        <location evidence="1">Membrane</location>
        <topology evidence="1">Multi-pass membrane protein</topology>
    </subcellularLocation>
</comment>
<evidence type="ECO:0000313" key="16">
    <source>
        <dbReference type="Proteomes" id="UP000485058"/>
    </source>
</evidence>
<feature type="transmembrane region" description="Helical" evidence="13">
    <location>
        <begin position="240"/>
        <end position="267"/>
    </location>
</feature>
<keyword evidence="7" id="KW-0851">Voltage-gated channel</keyword>
<feature type="domain" description="Ion transport" evidence="14">
    <location>
        <begin position="189"/>
        <end position="275"/>
    </location>
</feature>
<organism evidence="15 16">
    <name type="scientific">Haematococcus lacustris</name>
    <name type="common">Green alga</name>
    <name type="synonym">Haematococcus pluvialis</name>
    <dbReference type="NCBI Taxonomy" id="44745"/>
    <lineage>
        <taxon>Eukaryota</taxon>
        <taxon>Viridiplantae</taxon>
        <taxon>Chlorophyta</taxon>
        <taxon>core chlorophytes</taxon>
        <taxon>Chlorophyceae</taxon>
        <taxon>CS clade</taxon>
        <taxon>Chlamydomonadales</taxon>
        <taxon>Haematococcaceae</taxon>
        <taxon>Haematococcus</taxon>
    </lineage>
</organism>
<dbReference type="GO" id="GO:0005891">
    <property type="term" value="C:voltage-gated calcium channel complex"/>
    <property type="evidence" value="ECO:0007669"/>
    <property type="project" value="TreeGrafter"/>
</dbReference>
<keyword evidence="5 13" id="KW-0812">Transmembrane</keyword>
<evidence type="ECO:0000256" key="2">
    <source>
        <dbReference type="ARBA" id="ARBA00022448"/>
    </source>
</evidence>
<dbReference type="PANTHER" id="PTHR45628">
    <property type="entry name" value="VOLTAGE-DEPENDENT CALCIUM CHANNEL TYPE A SUBUNIT ALPHA-1"/>
    <property type="match status" value="1"/>
</dbReference>
<feature type="transmembrane region" description="Helical" evidence="13">
    <location>
        <begin position="6"/>
        <end position="25"/>
    </location>
</feature>
<dbReference type="Gene3D" id="1.10.287.70">
    <property type="match status" value="1"/>
</dbReference>
<evidence type="ECO:0000256" key="3">
    <source>
        <dbReference type="ARBA" id="ARBA00022568"/>
    </source>
</evidence>
<evidence type="ECO:0000256" key="11">
    <source>
        <dbReference type="ARBA" id="ARBA00023180"/>
    </source>
</evidence>
<dbReference type="AlphaFoldDB" id="A0A699YXV2"/>
<evidence type="ECO:0000256" key="12">
    <source>
        <dbReference type="ARBA" id="ARBA00023303"/>
    </source>
</evidence>
<feature type="transmembrane region" description="Helical" evidence="13">
    <location>
        <begin position="154"/>
        <end position="178"/>
    </location>
</feature>
<feature type="non-terminal residue" evidence="15">
    <location>
        <position position="275"/>
    </location>
</feature>
<dbReference type="SUPFAM" id="SSF81324">
    <property type="entry name" value="Voltage-gated potassium channels"/>
    <property type="match status" value="2"/>
</dbReference>
<keyword evidence="6" id="KW-0106">Calcium</keyword>
<accession>A0A699YXV2</accession>
<evidence type="ECO:0000256" key="13">
    <source>
        <dbReference type="SAM" id="Phobius"/>
    </source>
</evidence>
<keyword evidence="4" id="KW-0107">Calcium channel</keyword>
<feature type="transmembrane region" description="Helical" evidence="13">
    <location>
        <begin position="122"/>
        <end position="142"/>
    </location>
</feature>
<dbReference type="InterPro" id="IPR005821">
    <property type="entry name" value="Ion_trans_dom"/>
</dbReference>
<gene>
    <name evidence="15" type="ORF">HaLaN_06866</name>
</gene>
<evidence type="ECO:0000256" key="5">
    <source>
        <dbReference type="ARBA" id="ARBA00022692"/>
    </source>
</evidence>
<evidence type="ECO:0000256" key="4">
    <source>
        <dbReference type="ARBA" id="ARBA00022673"/>
    </source>
</evidence>
<keyword evidence="16" id="KW-1185">Reference proteome</keyword>
<dbReference type="GO" id="GO:0008331">
    <property type="term" value="F:high voltage-gated calcium channel activity"/>
    <property type="evidence" value="ECO:0007669"/>
    <property type="project" value="TreeGrafter"/>
</dbReference>
<dbReference type="GO" id="GO:0098703">
    <property type="term" value="P:calcium ion import across plasma membrane"/>
    <property type="evidence" value="ECO:0007669"/>
    <property type="project" value="TreeGrafter"/>
</dbReference>
<evidence type="ECO:0000256" key="8">
    <source>
        <dbReference type="ARBA" id="ARBA00022989"/>
    </source>
</evidence>
<proteinExistence type="predicted"/>
<feature type="transmembrane region" description="Helical" evidence="13">
    <location>
        <begin position="190"/>
        <end position="210"/>
    </location>
</feature>
<name>A0A699YXV2_HAELA</name>
<keyword evidence="9" id="KW-0406">Ion transport</keyword>
<keyword evidence="2" id="KW-0813">Transport</keyword>
<dbReference type="InterPro" id="IPR050599">
    <property type="entry name" value="VDCC_alpha-1_subunit"/>
</dbReference>
<evidence type="ECO:0000313" key="15">
    <source>
        <dbReference type="EMBL" id="GFH11379.1"/>
    </source>
</evidence>